<evidence type="ECO:0000259" key="1">
    <source>
        <dbReference type="SMART" id="SM00867"/>
    </source>
</evidence>
<feature type="domain" description="Lipid/polyisoprenoid-binding YceI-like" evidence="1">
    <location>
        <begin position="28"/>
        <end position="203"/>
    </location>
</feature>
<dbReference type="EMBL" id="FUZA01000005">
    <property type="protein sequence ID" value="SKC05161.1"/>
    <property type="molecule type" value="Genomic_DNA"/>
</dbReference>
<dbReference type="Pfam" id="PF04264">
    <property type="entry name" value="YceI"/>
    <property type="match status" value="1"/>
</dbReference>
<proteinExistence type="predicted"/>
<dbReference type="PANTHER" id="PTHR34406:SF1">
    <property type="entry name" value="PROTEIN YCEI"/>
    <property type="match status" value="1"/>
</dbReference>
<dbReference type="AlphaFoldDB" id="A0A1T5GA29"/>
<dbReference type="SUPFAM" id="SSF101874">
    <property type="entry name" value="YceI-like"/>
    <property type="match status" value="1"/>
</dbReference>
<dbReference type="RefSeq" id="WP_082216549.1">
    <property type="nucleotide sequence ID" value="NZ_FUZA01000005.1"/>
</dbReference>
<keyword evidence="3" id="KW-1185">Reference proteome</keyword>
<dbReference type="Proteomes" id="UP000190897">
    <property type="component" value="Unassembled WGS sequence"/>
</dbReference>
<sequence length="210" mass="22785">MKTIILSAIAAVTMLWGGCKTDEIGKKQLYVLNEETSVAEWKGAMPDNANTGSFAVKSKDLEVENGKVTGGSFIIPIASIKNFNLPDAVKPQLLEHLKSADFFNMAIHPEASFKITKVEPYTGKDTAAIAGANFLVTGNFTMIGKTHPVTFPAKIDVNGKTLKTEAKFSIDRTKWGMNYATDPKAEGHYIYNDVAIHLKLDGTMQGSGKN</sequence>
<name>A0A1T5GA29_9BACT</name>
<dbReference type="SMART" id="SM00867">
    <property type="entry name" value="YceI"/>
    <property type="match status" value="1"/>
</dbReference>
<dbReference type="PROSITE" id="PS51257">
    <property type="entry name" value="PROKAR_LIPOPROTEIN"/>
    <property type="match status" value="1"/>
</dbReference>
<organism evidence="2 3">
    <name type="scientific">Dyadobacter psychrophilus</name>
    <dbReference type="NCBI Taxonomy" id="651661"/>
    <lineage>
        <taxon>Bacteria</taxon>
        <taxon>Pseudomonadati</taxon>
        <taxon>Bacteroidota</taxon>
        <taxon>Cytophagia</taxon>
        <taxon>Cytophagales</taxon>
        <taxon>Spirosomataceae</taxon>
        <taxon>Dyadobacter</taxon>
    </lineage>
</organism>
<gene>
    <name evidence="2" type="ORF">SAMN05660293_03836</name>
</gene>
<evidence type="ECO:0000313" key="2">
    <source>
        <dbReference type="EMBL" id="SKC05161.1"/>
    </source>
</evidence>
<dbReference type="Gene3D" id="2.40.128.110">
    <property type="entry name" value="Lipid/polyisoprenoid-binding, YceI-like"/>
    <property type="match status" value="1"/>
</dbReference>
<accession>A0A1T5GA29</accession>
<protein>
    <submittedName>
        <fullName evidence="2">YceI-like domain-containing protein</fullName>
    </submittedName>
</protein>
<dbReference type="InterPro" id="IPR036761">
    <property type="entry name" value="TTHA0802/YceI-like_sf"/>
</dbReference>
<dbReference type="PANTHER" id="PTHR34406">
    <property type="entry name" value="PROTEIN YCEI"/>
    <property type="match status" value="1"/>
</dbReference>
<reference evidence="3" key="1">
    <citation type="submission" date="2017-02" db="EMBL/GenBank/DDBJ databases">
        <authorList>
            <person name="Varghese N."/>
            <person name="Submissions S."/>
        </authorList>
    </citation>
    <scope>NUCLEOTIDE SEQUENCE [LARGE SCALE GENOMIC DNA]</scope>
    <source>
        <strain evidence="3">DSM 22270</strain>
    </source>
</reference>
<dbReference type="STRING" id="651661.SAMN05660293_03836"/>
<evidence type="ECO:0000313" key="3">
    <source>
        <dbReference type="Proteomes" id="UP000190897"/>
    </source>
</evidence>
<dbReference type="InterPro" id="IPR007372">
    <property type="entry name" value="Lipid/polyisoprenoid-bd_YceI"/>
</dbReference>